<reference evidence="3" key="1">
    <citation type="submission" date="2022-12" db="EMBL/GenBank/DDBJ databases">
        <title>Draft genome assemblies for two species of Escallonia (Escalloniales).</title>
        <authorList>
            <person name="Chanderbali A."/>
            <person name="Dervinis C."/>
            <person name="Anghel I."/>
            <person name="Soltis D."/>
            <person name="Soltis P."/>
            <person name="Zapata F."/>
        </authorList>
    </citation>
    <scope>NUCLEOTIDE SEQUENCE</scope>
    <source>
        <strain evidence="3">UCBG92.1500</strain>
        <tissue evidence="3">Leaf</tissue>
    </source>
</reference>
<evidence type="ECO:0000256" key="1">
    <source>
        <dbReference type="SAM" id="MobiDB-lite"/>
    </source>
</evidence>
<dbReference type="Proteomes" id="UP001187471">
    <property type="component" value="Unassembled WGS sequence"/>
</dbReference>
<organism evidence="3 4">
    <name type="scientific">Escallonia rubra</name>
    <dbReference type="NCBI Taxonomy" id="112253"/>
    <lineage>
        <taxon>Eukaryota</taxon>
        <taxon>Viridiplantae</taxon>
        <taxon>Streptophyta</taxon>
        <taxon>Embryophyta</taxon>
        <taxon>Tracheophyta</taxon>
        <taxon>Spermatophyta</taxon>
        <taxon>Magnoliopsida</taxon>
        <taxon>eudicotyledons</taxon>
        <taxon>Gunneridae</taxon>
        <taxon>Pentapetalae</taxon>
        <taxon>asterids</taxon>
        <taxon>campanulids</taxon>
        <taxon>Escalloniales</taxon>
        <taxon>Escalloniaceae</taxon>
        <taxon>Escallonia</taxon>
    </lineage>
</organism>
<dbReference type="Gene3D" id="1.10.10.1290">
    <property type="entry name" value="Transcriptional regulator DELLA, N-terminal domain"/>
    <property type="match status" value="1"/>
</dbReference>
<feature type="domain" description="Transcriptional factor DELLA N-terminal" evidence="2">
    <location>
        <begin position="29"/>
        <end position="79"/>
    </location>
</feature>
<proteinExistence type="predicted"/>
<sequence>MGPYYSSISAGSSGGGSSSCSGKPADPIDSLLAGAGYMVLSSELWQVARCLETVMVNAPTEVLHLTNDAIHYNPSDVASTSPKNRTRPIISDLNRMVTAREYKIAVFESMKIEEIGNSLVFHTRELDSFDEQVDRDQVTETSSKNIDDVHENAVERLDEEGSDAPTGNLIEGSNVVDEEPLFCAAISSELHLWGLNRWGEGELRFYCKMNPNSPAISSELHLWGLNRWGKGKGKLGFYCKMNLNSPAISSELHLWGLNRWGKGKLGFYCKMNPNSPAISSELHLWGLNRRGKGKLGFYCKMNPNSPAISSELHLWGLNRRGKGKLGFYCKMNPNSPTISSELHVGIESMGEGKIRVLLQNEP</sequence>
<dbReference type="AlphaFoldDB" id="A0AA88QF21"/>
<dbReference type="InterPro" id="IPR038088">
    <property type="entry name" value="DELLA_N_sf"/>
</dbReference>
<dbReference type="InterPro" id="IPR021914">
    <property type="entry name" value="TF_DELLA_N"/>
</dbReference>
<feature type="compositionally biased region" description="Low complexity" evidence="1">
    <location>
        <begin position="1"/>
        <end position="11"/>
    </location>
</feature>
<feature type="region of interest" description="Disordered" evidence="1">
    <location>
        <begin position="1"/>
        <end position="21"/>
    </location>
</feature>
<keyword evidence="4" id="KW-1185">Reference proteome</keyword>
<evidence type="ECO:0000259" key="2">
    <source>
        <dbReference type="Pfam" id="PF12041"/>
    </source>
</evidence>
<accession>A0AA88QF21</accession>
<comment type="caution">
    <text evidence="3">The sequence shown here is derived from an EMBL/GenBank/DDBJ whole genome shotgun (WGS) entry which is preliminary data.</text>
</comment>
<evidence type="ECO:0000313" key="3">
    <source>
        <dbReference type="EMBL" id="KAK2968017.1"/>
    </source>
</evidence>
<protein>
    <recommendedName>
        <fullName evidence="2">Transcriptional factor DELLA N-terminal domain-containing protein</fullName>
    </recommendedName>
</protein>
<dbReference type="Pfam" id="PF12041">
    <property type="entry name" value="DELLA"/>
    <property type="match status" value="1"/>
</dbReference>
<name>A0AA88QF21_9ASTE</name>
<gene>
    <name evidence="3" type="ORF">RJ640_001711</name>
</gene>
<evidence type="ECO:0000313" key="4">
    <source>
        <dbReference type="Proteomes" id="UP001187471"/>
    </source>
</evidence>
<dbReference type="EMBL" id="JAVXUO010002957">
    <property type="protein sequence ID" value="KAK2968017.1"/>
    <property type="molecule type" value="Genomic_DNA"/>
</dbReference>